<dbReference type="PROSITE" id="PS50041">
    <property type="entry name" value="C_TYPE_LECTIN_2"/>
    <property type="match status" value="1"/>
</dbReference>
<dbReference type="CDD" id="cd00037">
    <property type="entry name" value="CLECT"/>
    <property type="match status" value="1"/>
</dbReference>
<organism evidence="3 4">
    <name type="scientific">Caenorhabditis angaria</name>
    <dbReference type="NCBI Taxonomy" id="860376"/>
    <lineage>
        <taxon>Eukaryota</taxon>
        <taxon>Metazoa</taxon>
        <taxon>Ecdysozoa</taxon>
        <taxon>Nematoda</taxon>
        <taxon>Chromadorea</taxon>
        <taxon>Rhabditida</taxon>
        <taxon>Rhabditina</taxon>
        <taxon>Rhabditomorpha</taxon>
        <taxon>Rhabditoidea</taxon>
        <taxon>Rhabditidae</taxon>
        <taxon>Peloderinae</taxon>
        <taxon>Caenorhabditis</taxon>
    </lineage>
</organism>
<dbReference type="SUPFAM" id="SSF56436">
    <property type="entry name" value="C-type lectin-like"/>
    <property type="match status" value="1"/>
</dbReference>
<feature type="domain" description="C-type lectin" evidence="2">
    <location>
        <begin position="48"/>
        <end position="194"/>
    </location>
</feature>
<sequence>MFIQIFVLFLEFFSFTVVFGGNCQIEDCLFSVDNYTCPESYTKVTRTMGEYCIKVKAGSLDTFGAEADCQTENSVLASIESPDEANLILELSLTATSTEGWCWVGAQRLAACYGENFADYACQPLKTASFRWTDGFTVGTDGFIFTDPQPNNLAYNQNCLALVSASSSYLSGQNLAPGSLGDAPCNMTDQVVSYACGQPATISST</sequence>
<dbReference type="InterPro" id="IPR001304">
    <property type="entry name" value="C-type_lectin-like"/>
</dbReference>
<protein>
    <recommendedName>
        <fullName evidence="2">C-type lectin domain-containing protein</fullName>
    </recommendedName>
</protein>
<dbReference type="PANTHER" id="PTHR23124:SF148">
    <property type="entry name" value="C-TYPE LECTIN DOMAIN-CONTAINING PROTEIN-RELATED"/>
    <property type="match status" value="1"/>
</dbReference>
<evidence type="ECO:0000259" key="2">
    <source>
        <dbReference type="PROSITE" id="PS50041"/>
    </source>
</evidence>
<name>A0A9P1IRH4_9PELO</name>
<keyword evidence="4" id="KW-1185">Reference proteome</keyword>
<dbReference type="PANTHER" id="PTHR23124">
    <property type="entry name" value="C-TYPE LECTIN DOMAIN-CONTAINING PROTEIN-RELATED-RELATED"/>
    <property type="match status" value="1"/>
</dbReference>
<dbReference type="EMBL" id="CANHGI010000005">
    <property type="protein sequence ID" value="CAI5449970.1"/>
    <property type="molecule type" value="Genomic_DNA"/>
</dbReference>
<dbReference type="InterPro" id="IPR016187">
    <property type="entry name" value="CTDL_fold"/>
</dbReference>
<comment type="caution">
    <text evidence="3">The sequence shown here is derived from an EMBL/GenBank/DDBJ whole genome shotgun (WGS) entry which is preliminary data.</text>
</comment>
<dbReference type="Proteomes" id="UP001152747">
    <property type="component" value="Unassembled WGS sequence"/>
</dbReference>
<dbReference type="AlphaFoldDB" id="A0A9P1IRH4"/>
<proteinExistence type="predicted"/>
<dbReference type="Gene3D" id="3.10.100.10">
    <property type="entry name" value="Mannose-Binding Protein A, subunit A"/>
    <property type="match status" value="1"/>
</dbReference>
<gene>
    <name evidence="3" type="ORF">CAMP_LOCUS12607</name>
</gene>
<dbReference type="OrthoDB" id="538816at2759"/>
<evidence type="ECO:0000256" key="1">
    <source>
        <dbReference type="SAM" id="SignalP"/>
    </source>
</evidence>
<reference evidence="3" key="1">
    <citation type="submission" date="2022-11" db="EMBL/GenBank/DDBJ databases">
        <authorList>
            <person name="Kikuchi T."/>
        </authorList>
    </citation>
    <scope>NUCLEOTIDE SEQUENCE</scope>
    <source>
        <strain evidence="3">PS1010</strain>
    </source>
</reference>
<keyword evidence="1" id="KW-0732">Signal</keyword>
<accession>A0A9P1IRH4</accession>
<feature type="chain" id="PRO_5040268154" description="C-type lectin domain-containing protein" evidence="1">
    <location>
        <begin position="21"/>
        <end position="205"/>
    </location>
</feature>
<evidence type="ECO:0000313" key="3">
    <source>
        <dbReference type="EMBL" id="CAI5449970.1"/>
    </source>
</evidence>
<dbReference type="SMART" id="SM00034">
    <property type="entry name" value="CLECT"/>
    <property type="match status" value="1"/>
</dbReference>
<evidence type="ECO:0000313" key="4">
    <source>
        <dbReference type="Proteomes" id="UP001152747"/>
    </source>
</evidence>
<dbReference type="InterPro" id="IPR016186">
    <property type="entry name" value="C-type_lectin-like/link_sf"/>
</dbReference>
<feature type="signal peptide" evidence="1">
    <location>
        <begin position="1"/>
        <end position="20"/>
    </location>
</feature>